<feature type="domain" description="Calcineurin-like phosphoesterase" evidence="1">
    <location>
        <begin position="4"/>
        <end position="223"/>
    </location>
</feature>
<dbReference type="InterPro" id="IPR051918">
    <property type="entry name" value="STPP_CPPED1"/>
</dbReference>
<gene>
    <name evidence="2" type="ORF">O9H85_04245</name>
</gene>
<dbReference type="Proteomes" id="UP001527882">
    <property type="component" value="Unassembled WGS sequence"/>
</dbReference>
<dbReference type="SUPFAM" id="SSF56300">
    <property type="entry name" value="Metallo-dependent phosphatases"/>
    <property type="match status" value="1"/>
</dbReference>
<dbReference type="InterPro" id="IPR029052">
    <property type="entry name" value="Metallo-depent_PP-like"/>
</dbReference>
<evidence type="ECO:0000313" key="3">
    <source>
        <dbReference type="Proteomes" id="UP001527882"/>
    </source>
</evidence>
<dbReference type="EMBL" id="JAQAGZ010000002">
    <property type="protein sequence ID" value="MCZ8511654.1"/>
    <property type="molecule type" value="Genomic_DNA"/>
</dbReference>
<accession>A0ABT4Q451</accession>
<dbReference type="InterPro" id="IPR004843">
    <property type="entry name" value="Calcineurin-like_PHP"/>
</dbReference>
<dbReference type="PANTHER" id="PTHR43143">
    <property type="entry name" value="METALLOPHOSPHOESTERASE, CALCINEURIN SUPERFAMILY"/>
    <property type="match status" value="1"/>
</dbReference>
<dbReference type="PANTHER" id="PTHR43143:SF1">
    <property type="entry name" value="SERINE_THREONINE-PROTEIN PHOSPHATASE CPPED1"/>
    <property type="match status" value="1"/>
</dbReference>
<evidence type="ECO:0000259" key="1">
    <source>
        <dbReference type="Pfam" id="PF00149"/>
    </source>
</evidence>
<evidence type="ECO:0000313" key="2">
    <source>
        <dbReference type="EMBL" id="MCZ8511654.1"/>
    </source>
</evidence>
<dbReference type="RefSeq" id="WP_269880050.1">
    <property type="nucleotide sequence ID" value="NZ_JAQAGZ010000002.1"/>
</dbReference>
<dbReference type="Pfam" id="PF00149">
    <property type="entry name" value="Metallophos"/>
    <property type="match status" value="1"/>
</dbReference>
<organism evidence="2 3">
    <name type="scientific">Paenibacillus gyeongsangnamensis</name>
    <dbReference type="NCBI Taxonomy" id="3388067"/>
    <lineage>
        <taxon>Bacteria</taxon>
        <taxon>Bacillati</taxon>
        <taxon>Bacillota</taxon>
        <taxon>Bacilli</taxon>
        <taxon>Bacillales</taxon>
        <taxon>Paenibacillaceae</taxon>
        <taxon>Paenibacillus</taxon>
    </lineage>
</organism>
<comment type="caution">
    <text evidence="2">The sequence shown here is derived from an EMBL/GenBank/DDBJ whole genome shotgun (WGS) entry which is preliminary data.</text>
</comment>
<name>A0ABT4Q451_9BACL</name>
<dbReference type="Gene3D" id="3.60.21.10">
    <property type="match status" value="1"/>
</dbReference>
<sequence length="455" mass="51129">MGTFRFAVMGDMHYLQPESHKNVFGGQPGTERELKGLQNRYWTTQHILPLVISAIRELKPDFVIQTGDIIHGHCDSAEDGIREMSEALEMLEGLQAPVYFALGNHDGTPGKPGDEPVKQVLYPALGQALGRSDIASGYYTFEKEESLFVVLEYPGFQKNGEQAAFLRNALAHSGEYKHVFMFAHPPLIPIARPFFTDFDFVNTILGEVARYPIDAYFCGHTHNQIASLHKVGDRWLPQLKSTVLGKPEVVPVNISDVWPLLCDLSSAELGWGFIENTAPGWWMVTVDGEDVQADWHVLHKAVCGQISWRTGEKAVFKEIPDLPSTLAPLPQLHDIRSVRIKAAGSNCKAAKGYRAFLNGELVGHFPPLEHYGAQYIEVDPRHWPLLKSVNRIDVMTADEVMCIGAFLLEVKTESVLVRSQVSDYFANSDRWDHWNMNHLQKIRIGETISIDLLFQ</sequence>
<keyword evidence="3" id="KW-1185">Reference proteome</keyword>
<reference evidence="2 3" key="1">
    <citation type="submission" date="2022-12" db="EMBL/GenBank/DDBJ databases">
        <title>Draft genome sequence of Paenibacillus sp. dW9.</title>
        <authorList>
            <person name="Choi E.-W."/>
            <person name="Kim D.-U."/>
        </authorList>
    </citation>
    <scope>NUCLEOTIDE SEQUENCE [LARGE SCALE GENOMIC DNA]</scope>
    <source>
        <strain evidence="3">dW9</strain>
    </source>
</reference>
<proteinExistence type="predicted"/>
<protein>
    <submittedName>
        <fullName evidence="2">Metallophosphoesterase</fullName>
    </submittedName>
</protein>